<keyword evidence="5" id="KW-1169">Fusion of virus membrane with host cell membrane</keyword>
<dbReference type="SUPFAM" id="SSF69922">
    <property type="entry name" value="Head and neck region of the ectodomain of NDV fusion glycoprotein"/>
    <property type="match status" value="1"/>
</dbReference>
<keyword evidence="16" id="KW-0325">Glycoprotein</keyword>
<evidence type="ECO:0000256" key="15">
    <source>
        <dbReference type="ARBA" id="ARBA00023157"/>
    </source>
</evidence>
<sequence length="594" mass="65522">MCRVSNNTERLAANNSDTISIITIITIQGRTRTDNSRIKMRIISLTQNIIYMLLVSVYITYIDAQISYKNLSRIGVFKMRELEYRLSGEPSGQLMVIKLIPNVTGLSICTLDTMTEYRNVVYNLLQPLNETIALTTTTVVRYAGNKRFFGAVIAGAALGVATAAQITAGVALYEARQNTQKIEAIKESIAETHKAIESIQTAQQETVVAIQGIQDQINSQILPKIHEMACNVAEQQLRLLLLQYYTDILATFGPTLQDPVSSKVTIQALARAAGGNLTGLIRSLGYNNQDLRYLLKIDGITGRVIDADPYLGTLVLQISYPTIIKIPGATIAELTAVTYHSQSSNWRTVIPQYVIQRGYTLANIQVDQCSKGGDFILCDNDKTFPMSQASQDCLRGKIEFCSRSAVIDREAPKFALISSNLVANCLAMTCKCEDPEFTINQEPDEPLVILGSDYCKTYFIDTIRIQLGKQLLPNVTLDSSVQLGPVIMLNPIDVSNQISLIESNIRDSEYHLKESMKKLGSSGKQLLYNSMTIAAIIIAVFSTLTLIVMLMCFVSYVRRTSNLESSLNTLEAGPTLAPKGPYSVSAYTNQAYSE</sequence>
<dbReference type="Gene3D" id="1.10.287.2480">
    <property type="match status" value="1"/>
</dbReference>
<dbReference type="Pfam" id="PF00523">
    <property type="entry name" value="Fusion_gly"/>
    <property type="match status" value="1"/>
</dbReference>
<name>A0AAU7E3Q2_9MONO</name>
<dbReference type="GO" id="GO:0020002">
    <property type="term" value="C:host cell plasma membrane"/>
    <property type="evidence" value="ECO:0007669"/>
    <property type="project" value="UniProtKB-SubCell"/>
</dbReference>
<feature type="transmembrane region" description="Helical" evidence="18">
    <location>
        <begin position="148"/>
        <end position="173"/>
    </location>
</feature>
<keyword evidence="13" id="KW-0175">Coiled coil</keyword>
<protein>
    <recommendedName>
        <fullName evidence="2 18">Fusion glycoprotein F0</fullName>
    </recommendedName>
</protein>
<comment type="caution">
    <text evidence="18">Lacks conserved residue(s) required for the propagation of feature annotation.</text>
</comment>
<comment type="subunit">
    <text evidence="18">Homotrimer of disulfide-linked F1-F2.</text>
</comment>
<evidence type="ECO:0000256" key="9">
    <source>
        <dbReference type="ARBA" id="ARBA00022844"/>
    </source>
</evidence>
<keyword evidence="14 18" id="KW-0472">Membrane</keyword>
<evidence type="ECO:0000256" key="2">
    <source>
        <dbReference type="ARBA" id="ARBA00016586"/>
    </source>
</evidence>
<organism evidence="19">
    <name type="scientific">Otomys rat paramyxovirus</name>
    <dbReference type="NCBI Taxonomy" id="3141898"/>
    <lineage>
        <taxon>Viruses</taxon>
        <taxon>Riboviria</taxon>
        <taxon>Orthornavirae</taxon>
        <taxon>Negarnaviricota</taxon>
        <taxon>Haploviricotina</taxon>
        <taxon>Monjiviricetes</taxon>
        <taxon>Mononegavirales</taxon>
        <taxon>Paramyxoviridae</taxon>
    </lineage>
</organism>
<evidence type="ECO:0000256" key="14">
    <source>
        <dbReference type="ARBA" id="ARBA00023136"/>
    </source>
</evidence>
<dbReference type="EMBL" id="PP712042">
    <property type="protein sequence ID" value="XBH24248.1"/>
    <property type="molecule type" value="Viral_cRNA"/>
</dbReference>
<keyword evidence="7 18" id="KW-0812">Transmembrane</keyword>
<keyword evidence="6" id="KW-1162">Viral penetration into host cytoplasm</keyword>
<evidence type="ECO:0000256" key="17">
    <source>
        <dbReference type="ARBA" id="ARBA00023296"/>
    </source>
</evidence>
<evidence type="ECO:0000256" key="18">
    <source>
        <dbReference type="RuleBase" id="RU003705"/>
    </source>
</evidence>
<keyword evidence="4" id="KW-1032">Host cell membrane</keyword>
<evidence type="ECO:0000256" key="12">
    <source>
        <dbReference type="ARBA" id="ARBA00022989"/>
    </source>
</evidence>
<evidence type="ECO:0000256" key="4">
    <source>
        <dbReference type="ARBA" id="ARBA00022511"/>
    </source>
</evidence>
<dbReference type="Gene3D" id="6.10.10.110">
    <property type="match status" value="1"/>
</dbReference>
<evidence type="ECO:0000256" key="13">
    <source>
        <dbReference type="ARBA" id="ARBA00023054"/>
    </source>
</evidence>
<feature type="transmembrane region" description="Helical" evidence="18">
    <location>
        <begin position="526"/>
        <end position="557"/>
    </location>
</feature>
<evidence type="ECO:0000256" key="7">
    <source>
        <dbReference type="ARBA" id="ARBA00022692"/>
    </source>
</evidence>
<evidence type="ECO:0000256" key="10">
    <source>
        <dbReference type="ARBA" id="ARBA00022870"/>
    </source>
</evidence>
<dbReference type="GO" id="GO:0046718">
    <property type="term" value="P:symbiont entry into host cell"/>
    <property type="evidence" value="ECO:0007669"/>
    <property type="project" value="UniProtKB-KW"/>
</dbReference>
<evidence type="ECO:0000313" key="19">
    <source>
        <dbReference type="EMBL" id="XBH24248.1"/>
    </source>
</evidence>
<keyword evidence="9" id="KW-0946">Virion</keyword>
<evidence type="ECO:0000256" key="1">
    <source>
        <dbReference type="ARBA" id="ARBA00008211"/>
    </source>
</evidence>
<evidence type="ECO:0000256" key="3">
    <source>
        <dbReference type="ARBA" id="ARBA00022506"/>
    </source>
</evidence>
<reference evidence="19" key="2">
    <citation type="submission" date="2024-02" db="EMBL/GenBank/DDBJ databases">
        <authorList>
            <person name="Hu B."/>
        </authorList>
    </citation>
    <scope>NUCLEOTIDE SEQUENCE</scope>
    <source>
        <strain evidence="19">6A/Kenya/19BR163KID/2019</strain>
    </source>
</reference>
<comment type="similarity">
    <text evidence="1 18">Belongs to the paramyxoviruses fusion glycoprotein family.</text>
</comment>
<keyword evidence="10" id="KW-1043">Host membrane</keyword>
<keyword evidence="8" id="KW-0732">Signal</keyword>
<evidence type="ECO:0000256" key="6">
    <source>
        <dbReference type="ARBA" id="ARBA00022595"/>
    </source>
</evidence>
<accession>A0AAU7E3Q2</accession>
<feature type="transmembrane region" description="Helical" evidence="18">
    <location>
        <begin position="42"/>
        <end position="62"/>
    </location>
</feature>
<dbReference type="InterPro" id="IPR000776">
    <property type="entry name" value="Fusion_F0_Paramyxovir"/>
</dbReference>
<dbReference type="GO" id="GO:0055036">
    <property type="term" value="C:virion membrane"/>
    <property type="evidence" value="ECO:0007669"/>
    <property type="project" value="UniProtKB-SubCell"/>
</dbReference>
<dbReference type="Gene3D" id="2.40.490.10">
    <property type="entry name" value="Newcastle disease virus like domain"/>
    <property type="match status" value="1"/>
</dbReference>
<keyword evidence="15" id="KW-1015">Disulfide bond</keyword>
<dbReference type="GO" id="GO:0019064">
    <property type="term" value="P:fusion of virus membrane with host plasma membrane"/>
    <property type="evidence" value="ECO:0007669"/>
    <property type="project" value="UniProtKB-KW"/>
</dbReference>
<keyword evidence="11 18" id="KW-0261">Viral envelope protein</keyword>
<evidence type="ECO:0000256" key="16">
    <source>
        <dbReference type="ARBA" id="ARBA00023180"/>
    </source>
</evidence>
<dbReference type="SUPFAM" id="SSF58069">
    <property type="entry name" value="Virus ectodomain"/>
    <property type="match status" value="1"/>
</dbReference>
<dbReference type="Gene3D" id="2.60.40.1690">
    <property type="entry name" value="Head and neck region of the ectodomain of NDV fusion glycoprotein"/>
    <property type="match status" value="1"/>
</dbReference>
<keyword evidence="17" id="KW-1160">Virus entry into host cell</keyword>
<proteinExistence type="inferred from homology"/>
<dbReference type="GO" id="GO:0019031">
    <property type="term" value="C:viral envelope"/>
    <property type="evidence" value="ECO:0007669"/>
    <property type="project" value="UniProtKB-KW"/>
</dbReference>
<keyword evidence="3" id="KW-1168">Fusion of virus membrane with host membrane</keyword>
<evidence type="ECO:0000256" key="11">
    <source>
        <dbReference type="ARBA" id="ARBA00022879"/>
    </source>
</evidence>
<keyword evidence="12 18" id="KW-1133">Transmembrane helix</keyword>
<comment type="subcellular location">
    <subcellularLocation>
        <location evidence="18">Virion membrane</location>
        <topology evidence="18">Single-pass type I membrane protein</topology>
    </subcellularLocation>
    <subcellularLocation>
        <location evidence="18">Host cell membrane</location>
        <topology evidence="18">Single-pass membrane protein</topology>
    </subcellularLocation>
</comment>
<evidence type="ECO:0000256" key="8">
    <source>
        <dbReference type="ARBA" id="ARBA00022729"/>
    </source>
</evidence>
<reference evidence="19" key="1">
    <citation type="journal article" date="2024" name="Microbiome">
        <title>Substantial viral diversity in bats and rodents from East Africa: insights into evolution, recombination, and cocirculation.</title>
        <authorList>
            <person name="Wang D."/>
            <person name="Yang X."/>
            <person name="Ren Z."/>
            <person name="Hu B."/>
            <person name="Zhao H."/>
            <person name="Yang K."/>
            <person name="Shi P."/>
            <person name="Zhang Z."/>
            <person name="Feng Q."/>
            <person name="Nawenja C.V."/>
            <person name="Obanda V."/>
            <person name="Robert K."/>
            <person name="Nalikka B."/>
            <person name="Waruhiu C.N."/>
            <person name="Ochola G.O."/>
            <person name="Onyuok S.O."/>
            <person name="Ochieng H."/>
            <person name="Li B."/>
            <person name="Zhu Y."/>
            <person name="Si H."/>
            <person name="Yin J."/>
            <person name="Kristiansen K."/>
            <person name="Jin X."/>
            <person name="Xu X."/>
            <person name="Xiao M."/>
            <person name="Agwanda B."/>
            <person name="Ommeh S."/>
            <person name="Li J."/>
            <person name="Shi Z.L."/>
        </authorList>
    </citation>
    <scope>NUCLEOTIDE SEQUENCE</scope>
    <source>
        <strain evidence="19">6A/Kenya/19BR163KID/2019</strain>
    </source>
</reference>
<evidence type="ECO:0000256" key="5">
    <source>
        <dbReference type="ARBA" id="ARBA00022521"/>
    </source>
</evidence>